<dbReference type="PROSITE" id="PS51318">
    <property type="entry name" value="TAT"/>
    <property type="match status" value="1"/>
</dbReference>
<proteinExistence type="predicted"/>
<dbReference type="Proteomes" id="UP001139012">
    <property type="component" value="Unassembled WGS sequence"/>
</dbReference>
<comment type="caution">
    <text evidence="2">The sequence shown here is derived from an EMBL/GenBank/DDBJ whole genome shotgun (WGS) entry which is preliminary data.</text>
</comment>
<dbReference type="Proteomes" id="UP001139054">
    <property type="component" value="Unassembled WGS sequence"/>
</dbReference>
<evidence type="ECO:0000313" key="5">
    <source>
        <dbReference type="Proteomes" id="UP001139054"/>
    </source>
</evidence>
<evidence type="ECO:0000313" key="2">
    <source>
        <dbReference type="EMBL" id="MCG2628987.1"/>
    </source>
</evidence>
<reference evidence="2" key="1">
    <citation type="submission" date="2022-01" db="EMBL/GenBank/DDBJ databases">
        <title>Genome sequnece data of strain Bradyrhizobium sp. nov.</title>
        <authorList>
            <person name="Zhang J."/>
        </authorList>
    </citation>
    <scope>NUCLEOTIDE SEQUENCE</scope>
    <source>
        <strain evidence="3">WYCCWR 12774</strain>
        <strain evidence="2">WYCCWR 13023</strain>
    </source>
</reference>
<dbReference type="InterPro" id="IPR006311">
    <property type="entry name" value="TAT_signal"/>
</dbReference>
<dbReference type="InterPro" id="IPR027372">
    <property type="entry name" value="Phytase-like_dom"/>
</dbReference>
<dbReference type="EMBL" id="JAKLUA010000008">
    <property type="protein sequence ID" value="MCG2670126.1"/>
    <property type="molecule type" value="Genomic_DNA"/>
</dbReference>
<evidence type="ECO:0000313" key="3">
    <source>
        <dbReference type="EMBL" id="MCG2670126.1"/>
    </source>
</evidence>
<evidence type="ECO:0000313" key="4">
    <source>
        <dbReference type="Proteomes" id="UP001139012"/>
    </source>
</evidence>
<dbReference type="RefSeq" id="WP_237872211.1">
    <property type="nucleotide sequence ID" value="NZ_JAKLTY010000012.1"/>
</dbReference>
<keyword evidence="4" id="KW-1185">Reference proteome</keyword>
<feature type="domain" description="Phytase-like" evidence="1">
    <location>
        <begin position="85"/>
        <end position="338"/>
    </location>
</feature>
<dbReference type="Pfam" id="PF13449">
    <property type="entry name" value="Phytase-like"/>
    <property type="match status" value="1"/>
</dbReference>
<protein>
    <submittedName>
        <fullName evidence="2">Esterase-like activity of phytase family protein</fullName>
    </submittedName>
</protein>
<accession>A0A9X1R821</accession>
<dbReference type="InterPro" id="IPR014567">
    <property type="entry name" value="UCP031900"/>
</dbReference>
<sequence length="353" mass="38252">MSTHRSRRSFIGHAAAGFSTLASSRLVQAQAVPKPAQPEHAVDAPVSIEVNARPIPSFEPRDRARVRFGSLQYRSGLVLTSPHRGFGGLSGFRFLDDKGERFLALSDQGTWFTGAVRYDGSKMAGLDGVEAAPMLNAEGRPITEKRLWYDTESLARDGSLVYVGLERVNQIMRFDFAKGGTRARGEVIASPAAIRKLPVNKGLEALVFVPKGQPLAGTLIAFSERGLDADGNLVAFLIGGPSPGQFAVRRTDKFDISDAVLLASGEVLILERKFSWFTGIDIRIRAIPLKSIAPGALVDGGELFRADLGHEVDNMEGIDAHVTADGETVLTMVSDDNFSMLQRTLLLQFTLVE</sequence>
<evidence type="ECO:0000259" key="1">
    <source>
        <dbReference type="Pfam" id="PF13449"/>
    </source>
</evidence>
<dbReference type="AlphaFoldDB" id="A0A9X1R821"/>
<dbReference type="EMBL" id="JAKLTY010000012">
    <property type="protein sequence ID" value="MCG2628987.1"/>
    <property type="molecule type" value="Genomic_DNA"/>
</dbReference>
<name>A0A9X1R821_9BRAD</name>
<organism evidence="2 5">
    <name type="scientific">Bradyrhizobium zhengyangense</name>
    <dbReference type="NCBI Taxonomy" id="2911009"/>
    <lineage>
        <taxon>Bacteria</taxon>
        <taxon>Pseudomonadati</taxon>
        <taxon>Pseudomonadota</taxon>
        <taxon>Alphaproteobacteria</taxon>
        <taxon>Hyphomicrobiales</taxon>
        <taxon>Nitrobacteraceae</taxon>
        <taxon>Bradyrhizobium</taxon>
    </lineage>
</organism>
<dbReference type="PIRSF" id="PIRSF031900">
    <property type="entry name" value="UCP031900"/>
    <property type="match status" value="1"/>
</dbReference>
<gene>
    <name evidence="3" type="ORF">L6637_24480</name>
    <name evidence="2" type="ORF">L6654_20335</name>
</gene>